<dbReference type="Proteomes" id="UP000693981">
    <property type="component" value="Unassembled WGS sequence"/>
</dbReference>
<evidence type="ECO:0000313" key="2">
    <source>
        <dbReference type="Proteomes" id="UP000693981"/>
    </source>
</evidence>
<dbReference type="AlphaFoldDB" id="A0A8T1W4S4"/>
<comment type="caution">
    <text evidence="1">The sequence shown here is derived from an EMBL/GenBank/DDBJ whole genome shotgun (WGS) entry which is preliminary data.</text>
</comment>
<proteinExistence type="predicted"/>
<evidence type="ECO:0000313" key="1">
    <source>
        <dbReference type="EMBL" id="KAG7388276.1"/>
    </source>
</evidence>
<dbReference type="EMBL" id="JAGDFL010000448">
    <property type="protein sequence ID" value="KAG7388276.1"/>
    <property type="molecule type" value="Genomic_DNA"/>
</dbReference>
<protein>
    <submittedName>
        <fullName evidence="1">Uncharacterized protein</fullName>
    </submittedName>
</protein>
<reference evidence="1" key="1">
    <citation type="submission" date="2021-02" db="EMBL/GenBank/DDBJ databases">
        <authorList>
            <person name="Palmer J.M."/>
        </authorList>
    </citation>
    <scope>NUCLEOTIDE SEQUENCE</scope>
    <source>
        <strain evidence="1">SCRP23</strain>
    </source>
</reference>
<organism evidence="1 2">
    <name type="scientific">Phytophthora boehmeriae</name>
    <dbReference type="NCBI Taxonomy" id="109152"/>
    <lineage>
        <taxon>Eukaryota</taxon>
        <taxon>Sar</taxon>
        <taxon>Stramenopiles</taxon>
        <taxon>Oomycota</taxon>
        <taxon>Peronosporomycetes</taxon>
        <taxon>Peronosporales</taxon>
        <taxon>Peronosporaceae</taxon>
        <taxon>Phytophthora</taxon>
    </lineage>
</organism>
<sequence length="111" mass="12450">MSSIIHQSQQLSGLSELVVNLKTCLEIMSQKREEMAIAFAACEGLDLDIKVSSDRLLPGLEASIYESSWGFIEDISLTLRTLTQSVDVFQATPSVWHFCKSEDQRDKNLAR</sequence>
<name>A0A8T1W4S4_9STRA</name>
<dbReference type="OrthoDB" id="113413at2759"/>
<gene>
    <name evidence="1" type="ORF">PHYBOEH_007913</name>
</gene>
<keyword evidence="2" id="KW-1185">Reference proteome</keyword>
<accession>A0A8T1W4S4</accession>